<evidence type="ECO:0000313" key="2">
    <source>
        <dbReference type="Proteomes" id="UP000245081"/>
    </source>
</evidence>
<dbReference type="AlphaFoldDB" id="A0A2R5FB02"/>
<reference evidence="1 2" key="1">
    <citation type="journal article" date="2018" name="Environ. Microbiol.">
        <title>Isolation and genomic characterization of Novimethylophilus kurashikiensis gen. nov. sp. nov., a new lanthanide-dependent methylotrophic species of Methylophilaceae.</title>
        <authorList>
            <person name="Lv H."/>
            <person name="Sahin N."/>
            <person name="Tani A."/>
        </authorList>
    </citation>
    <scope>NUCLEOTIDE SEQUENCE [LARGE SCALE GENOMIC DNA]</scope>
    <source>
        <strain evidence="1 2">La2-4</strain>
    </source>
</reference>
<organism evidence="1 2">
    <name type="scientific">Novimethylophilus kurashikiensis</name>
    <dbReference type="NCBI Taxonomy" id="1825523"/>
    <lineage>
        <taxon>Bacteria</taxon>
        <taxon>Pseudomonadati</taxon>
        <taxon>Pseudomonadota</taxon>
        <taxon>Betaproteobacteria</taxon>
        <taxon>Nitrosomonadales</taxon>
        <taxon>Methylophilaceae</taxon>
        <taxon>Novimethylophilus</taxon>
    </lineage>
</organism>
<dbReference type="EMBL" id="BDOQ01000013">
    <property type="protein sequence ID" value="GBG14999.1"/>
    <property type="molecule type" value="Genomic_DNA"/>
</dbReference>
<gene>
    <name evidence="1" type="ORF">NMK_2600</name>
</gene>
<dbReference type="Proteomes" id="UP000245081">
    <property type="component" value="Unassembled WGS sequence"/>
</dbReference>
<dbReference type="RefSeq" id="WP_109016170.1">
    <property type="nucleotide sequence ID" value="NZ_BDOQ01000013.1"/>
</dbReference>
<name>A0A2R5FB02_9PROT</name>
<protein>
    <submittedName>
        <fullName evidence="1">RND transporter</fullName>
    </submittedName>
</protein>
<sequence>MSLYALVVSDSCVLATLLQHHFMVLKWSCDAMTISTAVGKSSQSLDYSCVVMVVDRQFAGSYGSVVEEVGHFFRNLARHTPFYLIFEHEYESRFHHWLSSSKGLYQLGSDVSRLQDAVNQIASAESGGSDPSGFMPPASSL</sequence>
<comment type="caution">
    <text evidence="1">The sequence shown here is derived from an EMBL/GenBank/DDBJ whole genome shotgun (WGS) entry which is preliminary data.</text>
</comment>
<dbReference type="OrthoDB" id="8539649at2"/>
<keyword evidence="2" id="KW-1185">Reference proteome</keyword>
<proteinExistence type="predicted"/>
<accession>A0A2R5FB02</accession>
<evidence type="ECO:0000313" key="1">
    <source>
        <dbReference type="EMBL" id="GBG14999.1"/>
    </source>
</evidence>